<dbReference type="InterPro" id="IPR001279">
    <property type="entry name" value="Metallo-B-lactamas"/>
</dbReference>
<gene>
    <name evidence="2" type="ORF">C4532_18995</name>
</gene>
<proteinExistence type="predicted"/>
<accession>A0A419EP04</accession>
<dbReference type="InterPro" id="IPR036866">
    <property type="entry name" value="RibonucZ/Hydroxyglut_hydro"/>
</dbReference>
<dbReference type="Proteomes" id="UP000285961">
    <property type="component" value="Unassembled WGS sequence"/>
</dbReference>
<feature type="domain" description="Metallo-beta-lactamase" evidence="1">
    <location>
        <begin position="26"/>
        <end position="227"/>
    </location>
</feature>
<evidence type="ECO:0000259" key="1">
    <source>
        <dbReference type="SMART" id="SM00849"/>
    </source>
</evidence>
<reference evidence="2 3" key="1">
    <citation type="journal article" date="2017" name="ISME J.">
        <title>Energy and carbon metabolisms in a deep terrestrial subsurface fluid microbial community.</title>
        <authorList>
            <person name="Momper L."/>
            <person name="Jungbluth S.P."/>
            <person name="Lee M.D."/>
            <person name="Amend J.P."/>
        </authorList>
    </citation>
    <scope>NUCLEOTIDE SEQUENCE [LARGE SCALE GENOMIC DNA]</scope>
    <source>
        <strain evidence="2">SURF_17</strain>
    </source>
</reference>
<dbReference type="EMBL" id="QZKI01000137">
    <property type="protein sequence ID" value="RJP64518.1"/>
    <property type="molecule type" value="Genomic_DNA"/>
</dbReference>
<name>A0A419EP04_9BACT</name>
<dbReference type="Gene3D" id="3.60.15.10">
    <property type="entry name" value="Ribonuclease Z/Hydroxyacylglutathione hydrolase-like"/>
    <property type="match status" value="1"/>
</dbReference>
<evidence type="ECO:0000313" key="2">
    <source>
        <dbReference type="EMBL" id="RJP64518.1"/>
    </source>
</evidence>
<sequence length="309" mass="33801">MNPESHIVQVEPDIYYINPLALGSHSVSGVYVLVGDGITLIEASTSQIAPHVLDAVRALGAKDKDVVRCIVTHVHLDHAGGAGWLVQQLPHLKIHVHERGAKHLADPSNLLESAQMVYGDRETIHAIHGEVLPVPEENLVPVKESEIDIGSSIRIRIFEAPGHAPHHLCIYEPKSGCLFSGEALGHYIPEFDIITPAVAPPGFDLDASVATAEAIRGLGARVICFSQFGQHRNPSFVIRETVNLVRTYGDLIRAALEHGFGTGEIMDMMFERVSEQPQASKFSEQSIRGMLASLVLGYYHHYRRTGAIQ</sequence>
<dbReference type="PANTHER" id="PTHR42951:SF22">
    <property type="entry name" value="METALLO BETA-LACTAMASE SUPERFAMILY LIPOPROTEIN"/>
    <property type="match status" value="1"/>
</dbReference>
<dbReference type="InterPro" id="IPR037482">
    <property type="entry name" value="ST1585_MBL-fold"/>
</dbReference>
<evidence type="ECO:0000313" key="3">
    <source>
        <dbReference type="Proteomes" id="UP000285961"/>
    </source>
</evidence>
<dbReference type="CDD" id="cd07726">
    <property type="entry name" value="ST1585-like_MBL-fold"/>
    <property type="match status" value="1"/>
</dbReference>
<keyword evidence="2" id="KW-0378">Hydrolase</keyword>
<dbReference type="SMART" id="SM00849">
    <property type="entry name" value="Lactamase_B"/>
    <property type="match status" value="1"/>
</dbReference>
<dbReference type="SUPFAM" id="SSF56281">
    <property type="entry name" value="Metallo-hydrolase/oxidoreductase"/>
    <property type="match status" value="1"/>
</dbReference>
<dbReference type="Pfam" id="PF00753">
    <property type="entry name" value="Lactamase_B"/>
    <property type="match status" value="1"/>
</dbReference>
<dbReference type="AlphaFoldDB" id="A0A419EP04"/>
<protein>
    <submittedName>
        <fullName evidence="2">MBL fold metallo-hydrolase</fullName>
    </submittedName>
</protein>
<organism evidence="2 3">
    <name type="scientific">Candidatus Abyssobacteria bacterium SURF_17</name>
    <dbReference type="NCBI Taxonomy" id="2093361"/>
    <lineage>
        <taxon>Bacteria</taxon>
        <taxon>Pseudomonadati</taxon>
        <taxon>Candidatus Hydrogenedentota</taxon>
        <taxon>Candidatus Abyssobacteria</taxon>
    </lineage>
</organism>
<dbReference type="GO" id="GO:0016787">
    <property type="term" value="F:hydrolase activity"/>
    <property type="evidence" value="ECO:0007669"/>
    <property type="project" value="UniProtKB-KW"/>
</dbReference>
<dbReference type="PANTHER" id="PTHR42951">
    <property type="entry name" value="METALLO-BETA-LACTAMASE DOMAIN-CONTAINING"/>
    <property type="match status" value="1"/>
</dbReference>
<comment type="caution">
    <text evidence="2">The sequence shown here is derived from an EMBL/GenBank/DDBJ whole genome shotgun (WGS) entry which is preliminary data.</text>
</comment>
<dbReference type="InterPro" id="IPR050855">
    <property type="entry name" value="NDM-1-like"/>
</dbReference>